<dbReference type="AlphaFoldDB" id="A0A941AS24"/>
<sequence length="68" mass="7667">MDEQSLHRLRNELNIISIGVLILKDKLRLSGAERREAMEVLRKMEAAIAECAALVRKKDPPSGELPSR</sequence>
<dbReference type="Proteomes" id="UP000673447">
    <property type="component" value="Unassembled WGS sequence"/>
</dbReference>
<keyword evidence="2" id="KW-1185">Reference proteome</keyword>
<dbReference type="RefSeq" id="WP_210535237.1">
    <property type="nucleotide sequence ID" value="NZ_JAGKTC010000001.1"/>
</dbReference>
<evidence type="ECO:0000313" key="1">
    <source>
        <dbReference type="EMBL" id="MBP3983384.1"/>
    </source>
</evidence>
<evidence type="ECO:0000313" key="2">
    <source>
        <dbReference type="Proteomes" id="UP000673447"/>
    </source>
</evidence>
<reference evidence="1" key="2">
    <citation type="submission" date="2021-03" db="EMBL/GenBank/DDBJ databases">
        <authorList>
            <person name="Cao W."/>
        </authorList>
    </citation>
    <scope>NUCLEOTIDE SEQUENCE</scope>
    <source>
        <strain evidence="1">110414</strain>
    </source>
</reference>
<reference evidence="1" key="1">
    <citation type="journal article" date="2016" name="Int. J. Syst. Evol. Microbiol.">
        <title>Pseudoxanthomonas helianthi sp. nov., isolated from roots of Jerusalem artichoke (Helianthus tuberosus).</title>
        <authorList>
            <person name="Kittiwongwattana C."/>
            <person name="Thawai C."/>
        </authorList>
    </citation>
    <scope>NUCLEOTIDE SEQUENCE</scope>
    <source>
        <strain evidence="1">110414</strain>
    </source>
</reference>
<proteinExistence type="predicted"/>
<organism evidence="1 2">
    <name type="scientific">Pseudoxanthomonas helianthi</name>
    <dbReference type="NCBI Taxonomy" id="1453541"/>
    <lineage>
        <taxon>Bacteria</taxon>
        <taxon>Pseudomonadati</taxon>
        <taxon>Pseudomonadota</taxon>
        <taxon>Gammaproteobacteria</taxon>
        <taxon>Lysobacterales</taxon>
        <taxon>Lysobacteraceae</taxon>
        <taxon>Pseudoxanthomonas</taxon>
    </lineage>
</organism>
<comment type="caution">
    <text evidence="1">The sequence shown here is derived from an EMBL/GenBank/DDBJ whole genome shotgun (WGS) entry which is preliminary data.</text>
</comment>
<accession>A0A941AS24</accession>
<protein>
    <submittedName>
        <fullName evidence="1">Uncharacterized protein</fullName>
    </submittedName>
</protein>
<dbReference type="EMBL" id="JAGKTC010000001">
    <property type="protein sequence ID" value="MBP3983384.1"/>
    <property type="molecule type" value="Genomic_DNA"/>
</dbReference>
<name>A0A941AS24_9GAMM</name>
<gene>
    <name evidence="1" type="ORF">J5837_03020</name>
</gene>